<protein>
    <submittedName>
        <fullName evidence="1">Uncharacterized protein</fullName>
    </submittedName>
</protein>
<dbReference type="EMBL" id="JAUPFM010000014">
    <property type="protein sequence ID" value="KAK2830695.1"/>
    <property type="molecule type" value="Genomic_DNA"/>
</dbReference>
<name>A0AA88M4T5_CHASR</name>
<sequence>MWVHTLNVQCCFLLDKESCIQRQGAGGGGLRHVRDNGGNVQVLQKTLKDRAVCRVLGVCQMLERLVQSLSGRNNCAITFTQGSDMVTRGVDRGAGVVEQGPTGYGVLMALVCLWDGPEGKRTTANSPSLNKVQDLNQMLQNRWCSLTIPQWKRLSVGFQTSLRVLDFRIY</sequence>
<reference evidence="1" key="1">
    <citation type="submission" date="2023-07" db="EMBL/GenBank/DDBJ databases">
        <title>Chromosome-level Genome Assembly of Striped Snakehead (Channa striata).</title>
        <authorList>
            <person name="Liu H."/>
        </authorList>
    </citation>
    <scope>NUCLEOTIDE SEQUENCE</scope>
    <source>
        <strain evidence="1">Gz</strain>
        <tissue evidence="1">Muscle</tissue>
    </source>
</reference>
<dbReference type="AlphaFoldDB" id="A0AA88M4T5"/>
<accession>A0AA88M4T5</accession>
<dbReference type="Proteomes" id="UP001187415">
    <property type="component" value="Unassembled WGS sequence"/>
</dbReference>
<organism evidence="1 2">
    <name type="scientific">Channa striata</name>
    <name type="common">Snakehead murrel</name>
    <name type="synonym">Ophicephalus striatus</name>
    <dbReference type="NCBI Taxonomy" id="64152"/>
    <lineage>
        <taxon>Eukaryota</taxon>
        <taxon>Metazoa</taxon>
        <taxon>Chordata</taxon>
        <taxon>Craniata</taxon>
        <taxon>Vertebrata</taxon>
        <taxon>Euteleostomi</taxon>
        <taxon>Actinopterygii</taxon>
        <taxon>Neopterygii</taxon>
        <taxon>Teleostei</taxon>
        <taxon>Neoteleostei</taxon>
        <taxon>Acanthomorphata</taxon>
        <taxon>Anabantaria</taxon>
        <taxon>Anabantiformes</taxon>
        <taxon>Channoidei</taxon>
        <taxon>Channidae</taxon>
        <taxon>Channa</taxon>
    </lineage>
</organism>
<keyword evidence="2" id="KW-1185">Reference proteome</keyword>
<comment type="caution">
    <text evidence="1">The sequence shown here is derived from an EMBL/GenBank/DDBJ whole genome shotgun (WGS) entry which is preliminary data.</text>
</comment>
<evidence type="ECO:0000313" key="2">
    <source>
        <dbReference type="Proteomes" id="UP001187415"/>
    </source>
</evidence>
<evidence type="ECO:0000313" key="1">
    <source>
        <dbReference type="EMBL" id="KAK2830695.1"/>
    </source>
</evidence>
<proteinExistence type="predicted"/>
<gene>
    <name evidence="1" type="ORF">Q5P01_018626</name>
</gene>